<dbReference type="Proteomes" id="UP000694393">
    <property type="component" value="Unplaced"/>
</dbReference>
<reference evidence="2" key="2">
    <citation type="submission" date="2025-09" db="UniProtKB">
        <authorList>
            <consortium name="Ensembl"/>
        </authorList>
    </citation>
    <scope>IDENTIFICATION</scope>
</reference>
<organism evidence="2 3">
    <name type="scientific">Pelusios castaneus</name>
    <name type="common">West African mud turtle</name>
    <dbReference type="NCBI Taxonomy" id="367368"/>
    <lineage>
        <taxon>Eukaryota</taxon>
        <taxon>Metazoa</taxon>
        <taxon>Chordata</taxon>
        <taxon>Craniata</taxon>
        <taxon>Vertebrata</taxon>
        <taxon>Euteleostomi</taxon>
        <taxon>Archelosauria</taxon>
        <taxon>Testudinata</taxon>
        <taxon>Testudines</taxon>
        <taxon>Pleurodira</taxon>
        <taxon>Pelomedusidae</taxon>
        <taxon>Pelusios</taxon>
    </lineage>
</organism>
<keyword evidence="3" id="KW-1185">Reference proteome</keyword>
<reference evidence="2" key="1">
    <citation type="submission" date="2025-08" db="UniProtKB">
        <authorList>
            <consortium name="Ensembl"/>
        </authorList>
    </citation>
    <scope>IDENTIFICATION</scope>
</reference>
<evidence type="ECO:0000313" key="2">
    <source>
        <dbReference type="Ensembl" id="ENSPCEP00000021982.1"/>
    </source>
</evidence>
<protein>
    <submittedName>
        <fullName evidence="2">Uncharacterized protein</fullName>
    </submittedName>
</protein>
<evidence type="ECO:0000256" key="1">
    <source>
        <dbReference type="SAM" id="MobiDB-lite"/>
    </source>
</evidence>
<name>A0A8C8SHU9_9SAUR</name>
<accession>A0A8C8SHU9</accession>
<proteinExistence type="predicted"/>
<dbReference type="Ensembl" id="ENSPCET00000022732.1">
    <property type="protein sequence ID" value="ENSPCEP00000021982.1"/>
    <property type="gene ID" value="ENSPCEG00000016844.1"/>
</dbReference>
<feature type="region of interest" description="Disordered" evidence="1">
    <location>
        <begin position="36"/>
        <end position="73"/>
    </location>
</feature>
<evidence type="ECO:0000313" key="3">
    <source>
        <dbReference type="Proteomes" id="UP000694393"/>
    </source>
</evidence>
<dbReference type="AlphaFoldDB" id="A0A8C8SHU9"/>
<sequence>MGNLQNGINLLARYLVEGPVGAPHLHHQLLHVAPRRLSAGGRPGTASLRGGTSARSGPGGAGAGRLGREPARK</sequence>